<organism evidence="3 4">
    <name type="scientific">Sphingomonas tabacisoli</name>
    <dbReference type="NCBI Taxonomy" id="2249466"/>
    <lineage>
        <taxon>Bacteria</taxon>
        <taxon>Pseudomonadati</taxon>
        <taxon>Pseudomonadota</taxon>
        <taxon>Alphaproteobacteria</taxon>
        <taxon>Sphingomonadales</taxon>
        <taxon>Sphingomonadaceae</taxon>
        <taxon>Sphingomonas</taxon>
    </lineage>
</organism>
<evidence type="ECO:0000313" key="4">
    <source>
        <dbReference type="Proteomes" id="UP001597115"/>
    </source>
</evidence>
<dbReference type="EMBL" id="JBHUDY010000003">
    <property type="protein sequence ID" value="MFD1613350.1"/>
    <property type="molecule type" value="Genomic_DNA"/>
</dbReference>
<evidence type="ECO:0000313" key="3">
    <source>
        <dbReference type="EMBL" id="MFD1613350.1"/>
    </source>
</evidence>
<sequence length="219" mass="22257">MKTTLFLLATASALVSATPSAAAVIIDFNNVQTAENVLFSSSTSVASPTVTGQTNQTHVDVTFANILGLLKDASGQSSTTNAGGTLRGTTSVNIASGFTFTAAEFQLPGNPGNPPPPEANSVFVEAFGLGGGVIGTATLALDGNGENRIRIVGNAGEVFTGFRVTLSPQDAVTESMKQVRLGGVAAAVPEPATWAMMLGGFGLLGAAARRRHRTTVTFA</sequence>
<name>A0ABW4I7S7_9SPHN</name>
<reference evidence="4" key="1">
    <citation type="journal article" date="2019" name="Int. J. Syst. Evol. Microbiol.">
        <title>The Global Catalogue of Microorganisms (GCM) 10K type strain sequencing project: providing services to taxonomists for standard genome sequencing and annotation.</title>
        <authorList>
            <consortium name="The Broad Institute Genomics Platform"/>
            <consortium name="The Broad Institute Genome Sequencing Center for Infectious Disease"/>
            <person name="Wu L."/>
            <person name="Ma J."/>
        </authorList>
    </citation>
    <scope>NUCLEOTIDE SEQUENCE [LARGE SCALE GENOMIC DNA]</scope>
    <source>
        <strain evidence="4">CGMCC 1.16275</strain>
    </source>
</reference>
<comment type="caution">
    <text evidence="3">The sequence shown here is derived from an EMBL/GenBank/DDBJ whole genome shotgun (WGS) entry which is preliminary data.</text>
</comment>
<evidence type="ECO:0000256" key="1">
    <source>
        <dbReference type="SAM" id="SignalP"/>
    </source>
</evidence>
<dbReference type="Proteomes" id="UP001597115">
    <property type="component" value="Unassembled WGS sequence"/>
</dbReference>
<dbReference type="InterPro" id="IPR013424">
    <property type="entry name" value="Ice-binding_C"/>
</dbReference>
<evidence type="ECO:0000259" key="2">
    <source>
        <dbReference type="Pfam" id="PF07589"/>
    </source>
</evidence>
<dbReference type="Pfam" id="PF07589">
    <property type="entry name" value="PEP-CTERM"/>
    <property type="match status" value="1"/>
</dbReference>
<feature type="signal peptide" evidence="1">
    <location>
        <begin position="1"/>
        <end position="22"/>
    </location>
</feature>
<dbReference type="NCBIfam" id="NF035944">
    <property type="entry name" value="PEPxxWA-CTERM"/>
    <property type="match status" value="1"/>
</dbReference>
<proteinExistence type="predicted"/>
<protein>
    <submittedName>
        <fullName evidence="3">PEPxxWA-CTERM sorting domain-containing protein</fullName>
    </submittedName>
</protein>
<accession>A0ABW4I7S7</accession>
<dbReference type="NCBIfam" id="TIGR02595">
    <property type="entry name" value="PEP_CTERM"/>
    <property type="match status" value="1"/>
</dbReference>
<keyword evidence="1" id="KW-0732">Signal</keyword>
<gene>
    <name evidence="3" type="ORF">ACFSCW_16225</name>
</gene>
<keyword evidence="4" id="KW-1185">Reference proteome</keyword>
<feature type="domain" description="Ice-binding protein C-terminal" evidence="2">
    <location>
        <begin position="187"/>
        <end position="211"/>
    </location>
</feature>
<feature type="chain" id="PRO_5047030343" evidence="1">
    <location>
        <begin position="23"/>
        <end position="219"/>
    </location>
</feature>
<dbReference type="RefSeq" id="WP_380891367.1">
    <property type="nucleotide sequence ID" value="NZ_JBHUDY010000003.1"/>
</dbReference>